<dbReference type="AlphaFoldDB" id="D2VB97"/>
<sequence length="302" mass="34101">MRKLANGLNCAVKSSSPQTIMMSGNKRSLYSIILGGGLKNKSMMNQHSFGKIGFNVMMMNNYSTSSSSTSTTPLFSPRYNVVVLDIEGTSTNTSYCRMIEVACARIVDGTSISSFTSLVNADIDYIPEPVQEITKITKAMIDLSPPPQIVLSQLYNFLSSQPSLVVGHNVRFDASVIYNEFVRYKIINNEVHKPDDFISHSLFTNTLCTLKLARRLFQGQPDYKLGNLVENLGLGRSINAHRAHADVSMTTLLWRRIYRESFERLGGEIYPDHEFFLKLQETPAKDVRKFIEMYKMEKTYGN</sequence>
<evidence type="ECO:0000259" key="1">
    <source>
        <dbReference type="SMART" id="SM00479"/>
    </source>
</evidence>
<dbReference type="OrthoDB" id="10258686at2759"/>
<accession>D2VB97</accession>
<dbReference type="SUPFAM" id="SSF53098">
    <property type="entry name" value="Ribonuclease H-like"/>
    <property type="match status" value="1"/>
</dbReference>
<dbReference type="VEuPathDB" id="AmoebaDB:NAEGRDRAFT_66139"/>
<reference evidence="2 3" key="1">
    <citation type="journal article" date="2010" name="Cell">
        <title>The genome of Naegleria gruberi illuminates early eukaryotic versatility.</title>
        <authorList>
            <person name="Fritz-Laylin L.K."/>
            <person name="Prochnik S.E."/>
            <person name="Ginger M.L."/>
            <person name="Dacks J.B."/>
            <person name="Carpenter M.L."/>
            <person name="Field M.C."/>
            <person name="Kuo A."/>
            <person name="Paredez A."/>
            <person name="Chapman J."/>
            <person name="Pham J."/>
            <person name="Shu S."/>
            <person name="Neupane R."/>
            <person name="Cipriano M."/>
            <person name="Mancuso J."/>
            <person name="Tu H."/>
            <person name="Salamov A."/>
            <person name="Lindquist E."/>
            <person name="Shapiro H."/>
            <person name="Lucas S."/>
            <person name="Grigoriev I.V."/>
            <person name="Cande W.Z."/>
            <person name="Fulton C."/>
            <person name="Rokhsar D.S."/>
            <person name="Dawson S.C."/>
        </authorList>
    </citation>
    <scope>NUCLEOTIDE SEQUENCE [LARGE SCALE GENOMIC DNA]</scope>
    <source>
        <strain evidence="2 3">NEG-M</strain>
    </source>
</reference>
<dbReference type="PANTHER" id="PTHR30231:SF41">
    <property type="entry name" value="DNA POLYMERASE III SUBUNIT EPSILON"/>
    <property type="match status" value="1"/>
</dbReference>
<dbReference type="PANTHER" id="PTHR30231">
    <property type="entry name" value="DNA POLYMERASE III SUBUNIT EPSILON"/>
    <property type="match status" value="1"/>
</dbReference>
<proteinExistence type="predicted"/>
<dbReference type="GO" id="GO:0008408">
    <property type="term" value="F:3'-5' exonuclease activity"/>
    <property type="evidence" value="ECO:0007669"/>
    <property type="project" value="TreeGrafter"/>
</dbReference>
<dbReference type="InterPro" id="IPR012337">
    <property type="entry name" value="RNaseH-like_sf"/>
</dbReference>
<protein>
    <submittedName>
        <fullName evidence="2">Predicted protein</fullName>
    </submittedName>
</protein>
<organism evidence="3">
    <name type="scientific">Naegleria gruberi</name>
    <name type="common">Amoeba</name>
    <dbReference type="NCBI Taxonomy" id="5762"/>
    <lineage>
        <taxon>Eukaryota</taxon>
        <taxon>Discoba</taxon>
        <taxon>Heterolobosea</taxon>
        <taxon>Tetramitia</taxon>
        <taxon>Eutetramitia</taxon>
        <taxon>Vahlkampfiidae</taxon>
        <taxon>Naegleria</taxon>
    </lineage>
</organism>
<evidence type="ECO:0000313" key="3">
    <source>
        <dbReference type="Proteomes" id="UP000006671"/>
    </source>
</evidence>
<dbReference type="EMBL" id="GG738861">
    <property type="protein sequence ID" value="EFC45870.1"/>
    <property type="molecule type" value="Genomic_DNA"/>
</dbReference>
<dbReference type="GO" id="GO:0045004">
    <property type="term" value="P:DNA replication proofreading"/>
    <property type="evidence" value="ECO:0007669"/>
    <property type="project" value="TreeGrafter"/>
</dbReference>
<keyword evidence="3" id="KW-1185">Reference proteome</keyword>
<dbReference type="CDD" id="cd06127">
    <property type="entry name" value="DEDDh"/>
    <property type="match status" value="1"/>
</dbReference>
<feature type="domain" description="Exonuclease" evidence="1">
    <location>
        <begin position="80"/>
        <end position="263"/>
    </location>
</feature>
<dbReference type="GeneID" id="8850481"/>
<dbReference type="RefSeq" id="XP_002678614.1">
    <property type="nucleotide sequence ID" value="XM_002678568.1"/>
</dbReference>
<dbReference type="InterPro" id="IPR036397">
    <property type="entry name" value="RNaseH_sf"/>
</dbReference>
<dbReference type="Proteomes" id="UP000006671">
    <property type="component" value="Unassembled WGS sequence"/>
</dbReference>
<dbReference type="SMART" id="SM00479">
    <property type="entry name" value="EXOIII"/>
    <property type="match status" value="1"/>
</dbReference>
<dbReference type="Pfam" id="PF00929">
    <property type="entry name" value="RNase_T"/>
    <property type="match status" value="1"/>
</dbReference>
<dbReference type="GO" id="GO:0003676">
    <property type="term" value="F:nucleic acid binding"/>
    <property type="evidence" value="ECO:0007669"/>
    <property type="project" value="InterPro"/>
</dbReference>
<dbReference type="Gene3D" id="3.30.420.10">
    <property type="entry name" value="Ribonuclease H-like superfamily/Ribonuclease H"/>
    <property type="match status" value="1"/>
</dbReference>
<dbReference type="InterPro" id="IPR013520">
    <property type="entry name" value="Ribonucl_H"/>
</dbReference>
<evidence type="ECO:0000313" key="2">
    <source>
        <dbReference type="EMBL" id="EFC45870.1"/>
    </source>
</evidence>
<dbReference type="KEGG" id="ngr:NAEGRDRAFT_66139"/>
<dbReference type="InParanoid" id="D2VB97"/>
<dbReference type="GO" id="GO:0005829">
    <property type="term" value="C:cytosol"/>
    <property type="evidence" value="ECO:0007669"/>
    <property type="project" value="TreeGrafter"/>
</dbReference>
<name>D2VB97_NAEGR</name>
<dbReference type="OMA" id="MIEVACA"/>
<gene>
    <name evidence="2" type="ORF">NAEGRDRAFT_66139</name>
</gene>